<evidence type="ECO:0000256" key="1">
    <source>
        <dbReference type="SAM" id="MobiDB-lite"/>
    </source>
</evidence>
<reference evidence="2 3" key="1">
    <citation type="submission" date="2021-06" db="EMBL/GenBank/DDBJ databases">
        <authorList>
            <person name="Palmer J.M."/>
        </authorList>
    </citation>
    <scope>NUCLEOTIDE SEQUENCE [LARGE SCALE GENOMIC DNA]</scope>
    <source>
        <strain evidence="2 3">CL_MEX2019</strain>
        <tissue evidence="2">Muscle</tissue>
    </source>
</reference>
<feature type="region of interest" description="Disordered" evidence="1">
    <location>
        <begin position="91"/>
        <end position="111"/>
    </location>
</feature>
<proteinExistence type="predicted"/>
<evidence type="ECO:0000313" key="2">
    <source>
        <dbReference type="EMBL" id="MED6280065.1"/>
    </source>
</evidence>
<evidence type="ECO:0008006" key="4">
    <source>
        <dbReference type="Google" id="ProtNLM"/>
    </source>
</evidence>
<organism evidence="2 3">
    <name type="scientific">Characodon lateralis</name>
    <dbReference type="NCBI Taxonomy" id="208331"/>
    <lineage>
        <taxon>Eukaryota</taxon>
        <taxon>Metazoa</taxon>
        <taxon>Chordata</taxon>
        <taxon>Craniata</taxon>
        <taxon>Vertebrata</taxon>
        <taxon>Euteleostomi</taxon>
        <taxon>Actinopterygii</taxon>
        <taxon>Neopterygii</taxon>
        <taxon>Teleostei</taxon>
        <taxon>Neoteleostei</taxon>
        <taxon>Acanthomorphata</taxon>
        <taxon>Ovalentaria</taxon>
        <taxon>Atherinomorphae</taxon>
        <taxon>Cyprinodontiformes</taxon>
        <taxon>Goodeidae</taxon>
        <taxon>Characodon</taxon>
    </lineage>
</organism>
<protein>
    <recommendedName>
        <fullName evidence="4">Secreted protein</fullName>
    </recommendedName>
</protein>
<accession>A0ABU7E1L8</accession>
<keyword evidence="3" id="KW-1185">Reference proteome</keyword>
<evidence type="ECO:0000313" key="3">
    <source>
        <dbReference type="Proteomes" id="UP001352852"/>
    </source>
</evidence>
<comment type="caution">
    <text evidence="2">The sequence shown here is derived from an EMBL/GenBank/DDBJ whole genome shotgun (WGS) entry which is preliminary data.</text>
</comment>
<dbReference type="EMBL" id="JAHUTJ010041366">
    <property type="protein sequence ID" value="MED6280065.1"/>
    <property type="molecule type" value="Genomic_DNA"/>
</dbReference>
<name>A0ABU7E1L8_9TELE</name>
<sequence>MLRFATWLHVRCPACVPCPASWCSEWVPECRQAGSKAWARLSRTKVQVRASEQHATQGCSCQSFNDFQISTSLPPIIYPLSPSLCFSAASQMNGPKQKRKSARLQPVSQLTRHPFEIKTTNKVLEEQ</sequence>
<gene>
    <name evidence="2" type="ORF">CHARACLAT_007054</name>
</gene>
<dbReference type="Proteomes" id="UP001352852">
    <property type="component" value="Unassembled WGS sequence"/>
</dbReference>